<keyword evidence="1" id="KW-1133">Transmembrane helix</keyword>
<evidence type="ECO:0000256" key="2">
    <source>
        <dbReference type="SAM" id="SignalP"/>
    </source>
</evidence>
<name>A0A1X6N822_9APHY</name>
<dbReference type="EMBL" id="KZ110593">
    <property type="protein sequence ID" value="OSX64616.1"/>
    <property type="molecule type" value="Genomic_DNA"/>
</dbReference>
<evidence type="ECO:0000313" key="3">
    <source>
        <dbReference type="EMBL" id="OSX64616.1"/>
    </source>
</evidence>
<keyword evidence="1" id="KW-0812">Transmembrane</keyword>
<sequence>MLLAHLFSFLFSCLVSAPHCRPGPSHKPVLDLWQPRASVYDICLSWCFRLFATPSLCSGLSPQSRLQDSILWRCAASRLDVEVQASASSGNNWLLVYFYFWPPLDCLPGRLTVALLASSLCLAALSLLYAVGMHDRSGLRRLASPLPPDSISGWLNAMDFLSFSWLSYGWSLYSILANTFTYVLYPHVNGVWFYPSVACAKPRRRHKVFLAVAPFSLNALPTVSSIAFKDASTLSVDQYVGPSPSKIVSSLLPLPPALSSLSSSLLSAHCRPMKRSYERSKGKPTCA</sequence>
<reference evidence="3 4" key="1">
    <citation type="submission" date="2017-04" db="EMBL/GenBank/DDBJ databases">
        <title>Genome Sequence of the Model Brown-Rot Fungus Postia placenta SB12.</title>
        <authorList>
            <consortium name="DOE Joint Genome Institute"/>
            <person name="Gaskell J."/>
            <person name="Kersten P."/>
            <person name="Larrondo L.F."/>
            <person name="Canessa P."/>
            <person name="Martinez D."/>
            <person name="Hibbett D."/>
            <person name="Schmoll M."/>
            <person name="Kubicek C.P."/>
            <person name="Martinez A.T."/>
            <person name="Yadav J."/>
            <person name="Master E."/>
            <person name="Magnuson J.K."/>
            <person name="James T."/>
            <person name="Yaver D."/>
            <person name="Berka R."/>
            <person name="Labutti K."/>
            <person name="Lipzen A."/>
            <person name="Aerts A."/>
            <person name="Barry K."/>
            <person name="Henrissat B."/>
            <person name="Blanchette R."/>
            <person name="Grigoriev I."/>
            <person name="Cullen D."/>
        </authorList>
    </citation>
    <scope>NUCLEOTIDE SEQUENCE [LARGE SCALE GENOMIC DNA]</scope>
    <source>
        <strain evidence="3 4">MAD-698-R-SB12</strain>
    </source>
</reference>
<proteinExistence type="predicted"/>
<dbReference type="RefSeq" id="XP_024341410.1">
    <property type="nucleotide sequence ID" value="XM_024484494.1"/>
</dbReference>
<feature type="transmembrane region" description="Helical" evidence="1">
    <location>
        <begin position="247"/>
        <end position="266"/>
    </location>
</feature>
<keyword evidence="1" id="KW-0472">Membrane</keyword>
<dbReference type="Proteomes" id="UP000194127">
    <property type="component" value="Unassembled WGS sequence"/>
</dbReference>
<dbReference type="OrthoDB" id="10280860at2759"/>
<evidence type="ECO:0000313" key="4">
    <source>
        <dbReference type="Proteomes" id="UP000194127"/>
    </source>
</evidence>
<keyword evidence="2" id="KW-0732">Signal</keyword>
<feature type="signal peptide" evidence="2">
    <location>
        <begin position="1"/>
        <end position="17"/>
    </location>
</feature>
<dbReference type="AlphaFoldDB" id="A0A1X6N822"/>
<accession>A0A1X6N822</accession>
<gene>
    <name evidence="3" type="ORF">POSPLADRAFT_1134575</name>
</gene>
<dbReference type="GeneID" id="36329443"/>
<feature type="transmembrane region" description="Helical" evidence="1">
    <location>
        <begin position="208"/>
        <end position="227"/>
    </location>
</feature>
<feature type="chain" id="PRO_5010886740" evidence="2">
    <location>
        <begin position="18"/>
        <end position="287"/>
    </location>
</feature>
<keyword evidence="4" id="KW-1185">Reference proteome</keyword>
<organism evidence="3 4">
    <name type="scientific">Postia placenta MAD-698-R-SB12</name>
    <dbReference type="NCBI Taxonomy" id="670580"/>
    <lineage>
        <taxon>Eukaryota</taxon>
        <taxon>Fungi</taxon>
        <taxon>Dikarya</taxon>
        <taxon>Basidiomycota</taxon>
        <taxon>Agaricomycotina</taxon>
        <taxon>Agaricomycetes</taxon>
        <taxon>Polyporales</taxon>
        <taxon>Adustoporiaceae</taxon>
        <taxon>Rhodonia</taxon>
    </lineage>
</organism>
<evidence type="ECO:0000256" key="1">
    <source>
        <dbReference type="SAM" id="Phobius"/>
    </source>
</evidence>
<feature type="transmembrane region" description="Helical" evidence="1">
    <location>
        <begin position="111"/>
        <end position="131"/>
    </location>
</feature>
<protein>
    <submittedName>
        <fullName evidence="3">Uncharacterized protein</fullName>
    </submittedName>
</protein>